<dbReference type="Proteomes" id="UP000182259">
    <property type="component" value="Chromosome II"/>
</dbReference>
<dbReference type="PANTHER" id="PTHR28027:SF1">
    <property type="entry name" value="CAMP INDEPENDENT REGULATORY PROTEIN (AFU_ORTHOLOGUE AFUA_3G09640)"/>
    <property type="match status" value="1"/>
</dbReference>
<organism evidence="1 2">
    <name type="scientific">Sungouiella intermedia</name>
    <dbReference type="NCBI Taxonomy" id="45354"/>
    <lineage>
        <taxon>Eukaryota</taxon>
        <taxon>Fungi</taxon>
        <taxon>Dikarya</taxon>
        <taxon>Ascomycota</taxon>
        <taxon>Saccharomycotina</taxon>
        <taxon>Pichiomycetes</taxon>
        <taxon>Metschnikowiaceae</taxon>
        <taxon>Sungouiella</taxon>
    </lineage>
</organism>
<name>A0A1L0BLL8_9ASCO</name>
<dbReference type="PANTHER" id="PTHR28027">
    <property type="entry name" value="TRANSCRIPTIONAL REGULATOR MIT1"/>
    <property type="match status" value="1"/>
</dbReference>
<dbReference type="AlphaFoldDB" id="A0A1L0BLL8"/>
<accession>A0A1L0BLL8</accession>
<dbReference type="Pfam" id="PF09729">
    <property type="entry name" value="Gti1_Pac2"/>
    <property type="match status" value="1"/>
</dbReference>
<dbReference type="EMBL" id="LT635765">
    <property type="protein sequence ID" value="SGZ52257.1"/>
    <property type="molecule type" value="Genomic_DNA"/>
</dbReference>
<dbReference type="GO" id="GO:0003677">
    <property type="term" value="F:DNA binding"/>
    <property type="evidence" value="ECO:0007669"/>
    <property type="project" value="TreeGrafter"/>
</dbReference>
<sequence>MQIISEFSSVSPNESYHGLILTLQDALLVLEATRLNILPKVKRRLNDAERKNINAGSVFAWNETECGMKRWTDGKTWLASKVKGPFLTYQEYDVNRNVKANGLIKQSFSLTTKQNEKFHLIAYYSLLDGGKPPTGAKIPSQDSLFAKLLFDPNIYLNDVLHFNSPDSRTGPMMPQQVQQIPMQQVAYQQPIDRHLPGIPVYHPVPTTYYCHPLMVPYQYLSAVPIPQAYQLPQQSVYLQPIGPHGYSYQEGQHPNAAHEHSGVHLTQGISQNRLLSITSIPPGALPSHHPSAPPAYLNHEAQSPAFTYGVKRVELLLLLPSPKLSNHTSPALGNHSDVRPVMGPSKSYTKPVRLPSAQELLQPAELPYIRMPGMISKLREPKVFSV</sequence>
<dbReference type="InterPro" id="IPR018608">
    <property type="entry name" value="Gti1/Pac2"/>
</dbReference>
<protein>
    <submittedName>
        <fullName evidence="1">CIC11C00000002954</fullName>
    </submittedName>
</protein>
<gene>
    <name evidence="1" type="ORF">SAMEA4029009_CIC11G00000002954</name>
</gene>
<evidence type="ECO:0000313" key="1">
    <source>
        <dbReference type="EMBL" id="SGZ52257.1"/>
    </source>
</evidence>
<reference evidence="1 2" key="1">
    <citation type="submission" date="2016-10" db="EMBL/GenBank/DDBJ databases">
        <authorList>
            <person name="de Groot N.N."/>
        </authorList>
    </citation>
    <scope>NUCLEOTIDE SEQUENCE [LARGE SCALE GENOMIC DNA]</scope>
    <source>
        <strain evidence="1 2">PYCC 4715</strain>
    </source>
</reference>
<evidence type="ECO:0000313" key="2">
    <source>
        <dbReference type="Proteomes" id="UP000182259"/>
    </source>
</evidence>
<proteinExistence type="predicted"/>